<dbReference type="PROSITE" id="PS50297">
    <property type="entry name" value="ANK_REP_REGION"/>
    <property type="match status" value="3"/>
</dbReference>
<dbReference type="GO" id="GO:0085020">
    <property type="term" value="P:protein K6-linked ubiquitination"/>
    <property type="evidence" value="ECO:0007669"/>
    <property type="project" value="TreeGrafter"/>
</dbReference>
<dbReference type="Pfam" id="PF13637">
    <property type="entry name" value="Ank_4"/>
    <property type="match status" value="1"/>
</dbReference>
<dbReference type="EMBL" id="ML976987">
    <property type="protein sequence ID" value="KAF1958195.1"/>
    <property type="molecule type" value="Genomic_DNA"/>
</dbReference>
<evidence type="ECO:0000313" key="4">
    <source>
        <dbReference type="EMBL" id="KAF1958195.1"/>
    </source>
</evidence>
<dbReference type="Gene3D" id="1.25.40.20">
    <property type="entry name" value="Ankyrin repeat-containing domain"/>
    <property type="match status" value="2"/>
</dbReference>
<dbReference type="Pfam" id="PF00023">
    <property type="entry name" value="Ank"/>
    <property type="match status" value="1"/>
</dbReference>
<gene>
    <name evidence="4" type="ORF">CC80DRAFT_559025</name>
</gene>
<keyword evidence="1" id="KW-0677">Repeat</keyword>
<dbReference type="InterPro" id="IPR002110">
    <property type="entry name" value="Ankyrin_rpt"/>
</dbReference>
<dbReference type="SUPFAM" id="SSF48403">
    <property type="entry name" value="Ankyrin repeat"/>
    <property type="match status" value="1"/>
</dbReference>
<dbReference type="PANTHER" id="PTHR24171">
    <property type="entry name" value="ANKYRIN REPEAT DOMAIN-CONTAINING PROTEIN 39-RELATED"/>
    <property type="match status" value="1"/>
</dbReference>
<evidence type="ECO:0000313" key="5">
    <source>
        <dbReference type="Proteomes" id="UP000800035"/>
    </source>
</evidence>
<organism evidence="4 5">
    <name type="scientific">Byssothecium circinans</name>
    <dbReference type="NCBI Taxonomy" id="147558"/>
    <lineage>
        <taxon>Eukaryota</taxon>
        <taxon>Fungi</taxon>
        <taxon>Dikarya</taxon>
        <taxon>Ascomycota</taxon>
        <taxon>Pezizomycotina</taxon>
        <taxon>Dothideomycetes</taxon>
        <taxon>Pleosporomycetidae</taxon>
        <taxon>Pleosporales</taxon>
        <taxon>Massarineae</taxon>
        <taxon>Massarinaceae</taxon>
        <taxon>Byssothecium</taxon>
    </lineage>
</organism>
<dbReference type="AlphaFoldDB" id="A0A6A5U004"/>
<name>A0A6A5U004_9PLEO</name>
<evidence type="ECO:0000256" key="3">
    <source>
        <dbReference type="PROSITE-ProRule" id="PRU00023"/>
    </source>
</evidence>
<accession>A0A6A5U004</accession>
<dbReference type="PANTHER" id="PTHR24171:SF8">
    <property type="entry name" value="BRCA1-ASSOCIATED RING DOMAIN PROTEIN 1"/>
    <property type="match status" value="1"/>
</dbReference>
<dbReference type="Proteomes" id="UP000800035">
    <property type="component" value="Unassembled WGS sequence"/>
</dbReference>
<protein>
    <submittedName>
        <fullName evidence="4">Ankyrin</fullName>
    </submittedName>
</protein>
<feature type="repeat" description="ANK" evidence="3">
    <location>
        <begin position="71"/>
        <end position="103"/>
    </location>
</feature>
<keyword evidence="2 3" id="KW-0040">ANK repeat</keyword>
<keyword evidence="5" id="KW-1185">Reference proteome</keyword>
<sequence length="133" mass="13663">GERGTVLQLAVESNQIELVQSLLQAGADPNAESGPMGTALGVAINQHSVTMDTTIVNTLIAAGADVNMMGKRGLPLHQAAADGNLMLASKLLSNGADPNKVDHLFGTALHAAIAGCHLEVIEFLLSSKVNINA</sequence>
<evidence type="ECO:0000256" key="2">
    <source>
        <dbReference type="ARBA" id="ARBA00023043"/>
    </source>
</evidence>
<dbReference type="PROSITE" id="PS50088">
    <property type="entry name" value="ANK_REPEAT"/>
    <property type="match status" value="3"/>
</dbReference>
<dbReference type="OrthoDB" id="539213at2759"/>
<dbReference type="InterPro" id="IPR036770">
    <property type="entry name" value="Ankyrin_rpt-contain_sf"/>
</dbReference>
<feature type="non-terminal residue" evidence="4">
    <location>
        <position position="1"/>
    </location>
</feature>
<proteinExistence type="predicted"/>
<feature type="repeat" description="ANK" evidence="3">
    <location>
        <begin position="2"/>
        <end position="34"/>
    </location>
</feature>
<feature type="non-terminal residue" evidence="4">
    <location>
        <position position="133"/>
    </location>
</feature>
<evidence type="ECO:0000256" key="1">
    <source>
        <dbReference type="ARBA" id="ARBA00022737"/>
    </source>
</evidence>
<feature type="repeat" description="ANK" evidence="3">
    <location>
        <begin position="107"/>
        <end position="133"/>
    </location>
</feature>
<dbReference type="GO" id="GO:0004842">
    <property type="term" value="F:ubiquitin-protein transferase activity"/>
    <property type="evidence" value="ECO:0007669"/>
    <property type="project" value="TreeGrafter"/>
</dbReference>
<dbReference type="SMART" id="SM00248">
    <property type="entry name" value="ANK"/>
    <property type="match status" value="4"/>
</dbReference>
<reference evidence="4" key="1">
    <citation type="journal article" date="2020" name="Stud. Mycol.">
        <title>101 Dothideomycetes genomes: a test case for predicting lifestyles and emergence of pathogens.</title>
        <authorList>
            <person name="Haridas S."/>
            <person name="Albert R."/>
            <person name="Binder M."/>
            <person name="Bloem J."/>
            <person name="Labutti K."/>
            <person name="Salamov A."/>
            <person name="Andreopoulos B."/>
            <person name="Baker S."/>
            <person name="Barry K."/>
            <person name="Bills G."/>
            <person name="Bluhm B."/>
            <person name="Cannon C."/>
            <person name="Castanera R."/>
            <person name="Culley D."/>
            <person name="Daum C."/>
            <person name="Ezra D."/>
            <person name="Gonzalez J."/>
            <person name="Henrissat B."/>
            <person name="Kuo A."/>
            <person name="Liang C."/>
            <person name="Lipzen A."/>
            <person name="Lutzoni F."/>
            <person name="Magnuson J."/>
            <person name="Mondo S."/>
            <person name="Nolan M."/>
            <person name="Ohm R."/>
            <person name="Pangilinan J."/>
            <person name="Park H.-J."/>
            <person name="Ramirez L."/>
            <person name="Alfaro M."/>
            <person name="Sun H."/>
            <person name="Tritt A."/>
            <person name="Yoshinaga Y."/>
            <person name="Zwiers L.-H."/>
            <person name="Turgeon B."/>
            <person name="Goodwin S."/>
            <person name="Spatafora J."/>
            <person name="Crous P."/>
            <person name="Grigoriev I."/>
        </authorList>
    </citation>
    <scope>NUCLEOTIDE SEQUENCE</scope>
    <source>
        <strain evidence="4">CBS 675.92</strain>
    </source>
</reference>